<proteinExistence type="predicted"/>
<dbReference type="Proteomes" id="UP000693981">
    <property type="component" value="Unassembled WGS sequence"/>
</dbReference>
<keyword evidence="1" id="KW-0175">Coiled coil</keyword>
<evidence type="ECO:0000313" key="2">
    <source>
        <dbReference type="EMBL" id="KAG7399910.1"/>
    </source>
</evidence>
<sequence>MFGAGVRGAERALRRRVVRAVRPLAASTQAVDVAQRVDLLSTKSRALTSSTAASSSRLTNVTAAAIAAGGILAVAGALQDDATQCEANTKQQETVEGGYKENPIQNVTALLRLYEQIDQNMSVFAARMLEDLEKQVEKEKKENNGQLKLTPEQRALNMSIAFESTLEKVQDAVFRNNYVTKQHVQEAMQQLVTGTLRGGSPDGKISVAEAETIDDFVKKLGRLRWKVTGSREPLIPGAKSAWMVPEEKPDIEVTTVIRVMEELIPSLTVEMEKIATSLRKQKLSNVEFRQQLSQQYIKASGRLTDEICTKYKLDLRAFQAALMYYHDNDQFETTLATLSEQQQKRFKELGL</sequence>
<organism evidence="2 3">
    <name type="scientific">Phytophthora boehmeriae</name>
    <dbReference type="NCBI Taxonomy" id="109152"/>
    <lineage>
        <taxon>Eukaryota</taxon>
        <taxon>Sar</taxon>
        <taxon>Stramenopiles</taxon>
        <taxon>Oomycota</taxon>
        <taxon>Peronosporomycetes</taxon>
        <taxon>Peronosporales</taxon>
        <taxon>Peronosporaceae</taxon>
        <taxon>Phytophthora</taxon>
    </lineage>
</organism>
<accession>A0A8T1X8X2</accession>
<comment type="caution">
    <text evidence="2">The sequence shown here is derived from an EMBL/GenBank/DDBJ whole genome shotgun (WGS) entry which is preliminary data.</text>
</comment>
<protein>
    <submittedName>
        <fullName evidence="2">Uncharacterized protein</fullName>
    </submittedName>
</protein>
<dbReference type="AlphaFoldDB" id="A0A8T1X8X2"/>
<reference evidence="2" key="1">
    <citation type="submission" date="2021-02" db="EMBL/GenBank/DDBJ databases">
        <authorList>
            <person name="Palmer J.M."/>
        </authorList>
    </citation>
    <scope>NUCLEOTIDE SEQUENCE</scope>
    <source>
        <strain evidence="2">SCRP23</strain>
    </source>
</reference>
<dbReference type="EMBL" id="JAGDFL010000042">
    <property type="protein sequence ID" value="KAG7399910.1"/>
    <property type="molecule type" value="Genomic_DNA"/>
</dbReference>
<feature type="coiled-coil region" evidence="1">
    <location>
        <begin position="122"/>
        <end position="149"/>
    </location>
</feature>
<gene>
    <name evidence="2" type="ORF">PHYBOEH_007596</name>
</gene>
<name>A0A8T1X8X2_9STRA</name>
<dbReference type="OrthoDB" id="75586at2759"/>
<keyword evidence="3" id="KW-1185">Reference proteome</keyword>
<evidence type="ECO:0000256" key="1">
    <source>
        <dbReference type="SAM" id="Coils"/>
    </source>
</evidence>
<evidence type="ECO:0000313" key="3">
    <source>
        <dbReference type="Proteomes" id="UP000693981"/>
    </source>
</evidence>